<dbReference type="SUPFAM" id="SSF53335">
    <property type="entry name" value="S-adenosyl-L-methionine-dependent methyltransferases"/>
    <property type="match status" value="1"/>
</dbReference>
<evidence type="ECO:0000313" key="7">
    <source>
        <dbReference type="Proteomes" id="UP000011529"/>
    </source>
</evidence>
<reference evidence="6" key="1">
    <citation type="submission" date="2012-11" db="EMBL/GenBank/DDBJ databases">
        <title>Permanent draft genomes of Rhodopirellula europaea strain SH398 and 6C.</title>
        <authorList>
            <person name="Richter M."/>
            <person name="Richter-Heitmann T."/>
            <person name="Frank C."/>
            <person name="Harder J."/>
            <person name="Glockner F.O."/>
        </authorList>
    </citation>
    <scope>NUCLEOTIDE SEQUENCE</scope>
    <source>
        <strain evidence="6">6C</strain>
    </source>
</reference>
<protein>
    <submittedName>
        <fullName evidence="6">Methyltransferase type 11</fullName>
        <ecNumber evidence="6">2.1.1.-</ecNumber>
    </submittedName>
</protein>
<dbReference type="GO" id="GO:0052729">
    <property type="term" value="F:dimethylglycine N-methyltransferase activity"/>
    <property type="evidence" value="ECO:0007669"/>
    <property type="project" value="UniProtKB-ARBA"/>
</dbReference>
<dbReference type="RefSeq" id="WP_008654825.1">
    <property type="nucleotide sequence ID" value="NZ_ANMO01000072.1"/>
</dbReference>
<dbReference type="AlphaFoldDB" id="M2AZE7"/>
<comment type="caution">
    <text evidence="6">The sequence shown here is derived from an EMBL/GenBank/DDBJ whole genome shotgun (WGS) entry which is preliminary data.</text>
</comment>
<dbReference type="CDD" id="cd02440">
    <property type="entry name" value="AdoMet_MTases"/>
    <property type="match status" value="1"/>
</dbReference>
<dbReference type="EMBL" id="ANMO01000072">
    <property type="protein sequence ID" value="EMB18027.1"/>
    <property type="molecule type" value="Genomic_DNA"/>
</dbReference>
<keyword evidence="7" id="KW-1185">Reference proteome</keyword>
<dbReference type="GO" id="GO:0032259">
    <property type="term" value="P:methylation"/>
    <property type="evidence" value="ECO:0007669"/>
    <property type="project" value="UniProtKB-KW"/>
</dbReference>
<dbReference type="Pfam" id="PF08241">
    <property type="entry name" value="Methyltransf_11"/>
    <property type="match status" value="1"/>
</dbReference>
<dbReference type="InterPro" id="IPR029063">
    <property type="entry name" value="SAM-dependent_MTases_sf"/>
</dbReference>
<keyword evidence="2 6" id="KW-0808">Transferase</keyword>
<dbReference type="PANTHER" id="PTHR44068">
    <property type="entry name" value="ZGC:194242"/>
    <property type="match status" value="1"/>
</dbReference>
<sequence>MNLPAYDNATETARRYYNSSDADTFYAEVWGGEDIHIGIYQSSDEPISRASHRTVQHLTERLRGIDASSVILDIGSGYGGAARHLARHFGCRVIGLNLSETENTRHRQLNEQAGLNDQIEVIDGAFESIPLANNHVDVVWSQDAILHSGDRKQVLREVNRVLRPGGQFVFTDPMRADDCPAEALTAILERIHLPDLGSTEFYRRAADELGWQDNGFEAMPEQLVNHYSRVLEMTEANSTDLADKVSASYLERMKVGLRHWIDGGRAGCLNWGVFLFQKS</sequence>
<feature type="domain" description="Methyltransferase type 11" evidence="5">
    <location>
        <begin position="72"/>
        <end position="170"/>
    </location>
</feature>
<keyword evidence="3" id="KW-0949">S-adenosyl-L-methionine</keyword>
<proteinExistence type="predicted"/>
<evidence type="ECO:0000256" key="1">
    <source>
        <dbReference type="ARBA" id="ARBA00022603"/>
    </source>
</evidence>
<dbReference type="PATRIC" id="fig|1263867.3.peg.1344"/>
<dbReference type="Proteomes" id="UP000011529">
    <property type="component" value="Unassembled WGS sequence"/>
</dbReference>
<keyword evidence="1 6" id="KW-0489">Methyltransferase</keyword>
<organism evidence="6 7">
    <name type="scientific">Rhodopirellula europaea 6C</name>
    <dbReference type="NCBI Taxonomy" id="1263867"/>
    <lineage>
        <taxon>Bacteria</taxon>
        <taxon>Pseudomonadati</taxon>
        <taxon>Planctomycetota</taxon>
        <taxon>Planctomycetia</taxon>
        <taxon>Pirellulales</taxon>
        <taxon>Pirellulaceae</taxon>
        <taxon>Rhodopirellula</taxon>
    </lineage>
</organism>
<dbReference type="InterPro" id="IPR013216">
    <property type="entry name" value="Methyltransf_11"/>
</dbReference>
<reference evidence="6" key="2">
    <citation type="journal article" date="2013" name="Mar. Genomics">
        <title>Expression of sulfatases in Rhodopirellula baltica and the diversity of sulfatases in the genus Rhodopirellula.</title>
        <authorList>
            <person name="Wegner C.E."/>
            <person name="Richter-Heitmann T."/>
            <person name="Klindworth A."/>
            <person name="Klockow C."/>
            <person name="Richter M."/>
            <person name="Achstetter T."/>
            <person name="Glockner F.O."/>
            <person name="Harder J."/>
        </authorList>
    </citation>
    <scope>NUCLEOTIDE SEQUENCE [LARGE SCALE GENOMIC DNA]</scope>
    <source>
        <strain evidence="6">6C</strain>
    </source>
</reference>
<accession>M2AZE7</accession>
<dbReference type="PANTHER" id="PTHR44068:SF11">
    <property type="entry name" value="GERANYL DIPHOSPHATE 2-C-METHYLTRANSFERASE"/>
    <property type="match status" value="1"/>
</dbReference>
<gene>
    <name evidence="6" type="ORF">RE6C_01271</name>
</gene>
<name>M2AZE7_9BACT</name>
<dbReference type="FunFam" id="3.40.50.150:FF:000461">
    <property type="entry name" value="Sarcosine/dimethylglycine N-methyltransferase"/>
    <property type="match status" value="1"/>
</dbReference>
<evidence type="ECO:0000256" key="4">
    <source>
        <dbReference type="ARBA" id="ARBA00060542"/>
    </source>
</evidence>
<dbReference type="GO" id="GO:0019286">
    <property type="term" value="P:glycine betaine biosynthetic process from glycine"/>
    <property type="evidence" value="ECO:0007669"/>
    <property type="project" value="UniProtKB-ARBA"/>
</dbReference>
<evidence type="ECO:0000259" key="5">
    <source>
        <dbReference type="Pfam" id="PF08241"/>
    </source>
</evidence>
<evidence type="ECO:0000256" key="3">
    <source>
        <dbReference type="ARBA" id="ARBA00022691"/>
    </source>
</evidence>
<evidence type="ECO:0000313" key="6">
    <source>
        <dbReference type="EMBL" id="EMB18027.1"/>
    </source>
</evidence>
<dbReference type="InterPro" id="IPR050447">
    <property type="entry name" value="Erg6_SMT_methyltransf"/>
</dbReference>
<dbReference type="EC" id="2.1.1.-" evidence="6"/>
<dbReference type="Gene3D" id="3.40.50.150">
    <property type="entry name" value="Vaccinia Virus protein VP39"/>
    <property type="match status" value="1"/>
</dbReference>
<comment type="pathway">
    <text evidence="4">Amine and polyamine biosynthesis; betaine biosynthesis via glycine pathway; betaine from glycine: step 3/3.</text>
</comment>
<evidence type="ECO:0000256" key="2">
    <source>
        <dbReference type="ARBA" id="ARBA00022679"/>
    </source>
</evidence>